<evidence type="ECO:0000256" key="5">
    <source>
        <dbReference type="SAM" id="Phobius"/>
    </source>
</evidence>
<evidence type="ECO:0000313" key="7">
    <source>
        <dbReference type="EMBL" id="PCI95965.1"/>
    </source>
</evidence>
<keyword evidence="4 5" id="KW-0472">Membrane</keyword>
<reference evidence="8" key="1">
    <citation type="submission" date="2017-08" db="EMBL/GenBank/DDBJ databases">
        <title>A dynamic microbial community with high functional redundancy inhabits the cold, oxic subseafloor aquifer.</title>
        <authorList>
            <person name="Tully B.J."/>
            <person name="Wheat C.G."/>
            <person name="Glazer B.T."/>
            <person name="Huber J.A."/>
        </authorList>
    </citation>
    <scope>NUCLEOTIDE SEQUENCE [LARGE SCALE GENOMIC DNA]</scope>
</reference>
<comment type="caution">
    <text evidence="7">The sequence shown here is derived from an EMBL/GenBank/DDBJ whole genome shotgun (WGS) entry which is preliminary data.</text>
</comment>
<evidence type="ECO:0000259" key="6">
    <source>
        <dbReference type="Pfam" id="PF01957"/>
    </source>
</evidence>
<dbReference type="GO" id="GO:0005886">
    <property type="term" value="C:plasma membrane"/>
    <property type="evidence" value="ECO:0007669"/>
    <property type="project" value="TreeGrafter"/>
</dbReference>
<comment type="subcellular location">
    <subcellularLocation>
        <location evidence="1">Membrane</location>
        <topology evidence="1">Multi-pass membrane protein</topology>
    </subcellularLocation>
</comment>
<evidence type="ECO:0000256" key="4">
    <source>
        <dbReference type="ARBA" id="ARBA00023136"/>
    </source>
</evidence>
<keyword evidence="2 5" id="KW-0812">Transmembrane</keyword>
<feature type="domain" description="NfeD-like C-terminal" evidence="6">
    <location>
        <begin position="81"/>
        <end position="135"/>
    </location>
</feature>
<dbReference type="InterPro" id="IPR052165">
    <property type="entry name" value="Membrane_assoc_protease"/>
</dbReference>
<sequence length="137" mass="15444">MLLWIFIGVIFLIAEILTTSFFIVFFGLAAFTIAAVSSIWFIQLPIQIGGFAVLALLYVLVFRKFFRKKKHKPITDFSDTSLIGETGLIQEDVPSSGYGKVLVRDTYWRAVSNQNLGKGTKVKIINQQNLTLEVRVL</sequence>
<dbReference type="Gene3D" id="2.40.50.140">
    <property type="entry name" value="Nucleic acid-binding proteins"/>
    <property type="match status" value="1"/>
</dbReference>
<protein>
    <recommendedName>
        <fullName evidence="6">NfeD-like C-terminal domain-containing protein</fullName>
    </recommendedName>
</protein>
<evidence type="ECO:0000256" key="2">
    <source>
        <dbReference type="ARBA" id="ARBA00022692"/>
    </source>
</evidence>
<dbReference type="PANTHER" id="PTHR33507:SF3">
    <property type="entry name" value="INNER MEMBRANE PROTEIN YBBJ"/>
    <property type="match status" value="1"/>
</dbReference>
<evidence type="ECO:0000313" key="8">
    <source>
        <dbReference type="Proteomes" id="UP000217838"/>
    </source>
</evidence>
<dbReference type="Proteomes" id="UP000217838">
    <property type="component" value="Unassembled WGS sequence"/>
</dbReference>
<dbReference type="InterPro" id="IPR002810">
    <property type="entry name" value="NfeD-like_C"/>
</dbReference>
<proteinExistence type="predicted"/>
<dbReference type="Pfam" id="PF01957">
    <property type="entry name" value="NfeD"/>
    <property type="match status" value="1"/>
</dbReference>
<feature type="transmembrane region" description="Helical" evidence="5">
    <location>
        <begin position="7"/>
        <end position="34"/>
    </location>
</feature>
<feature type="transmembrane region" description="Helical" evidence="5">
    <location>
        <begin position="40"/>
        <end position="62"/>
    </location>
</feature>
<gene>
    <name evidence="7" type="ORF">COB11_00775</name>
</gene>
<dbReference type="PANTHER" id="PTHR33507">
    <property type="entry name" value="INNER MEMBRANE PROTEIN YBBJ"/>
    <property type="match status" value="1"/>
</dbReference>
<dbReference type="InterPro" id="IPR012340">
    <property type="entry name" value="NA-bd_OB-fold"/>
</dbReference>
<name>A0A2A4YNT2_UNCAE</name>
<dbReference type="SUPFAM" id="SSF141322">
    <property type="entry name" value="NfeD domain-like"/>
    <property type="match status" value="1"/>
</dbReference>
<evidence type="ECO:0000256" key="1">
    <source>
        <dbReference type="ARBA" id="ARBA00004141"/>
    </source>
</evidence>
<accession>A0A2A4YNT2</accession>
<dbReference type="AlphaFoldDB" id="A0A2A4YNT2"/>
<organism evidence="7 8">
    <name type="scientific">Aerophobetes bacterium</name>
    <dbReference type="NCBI Taxonomy" id="2030807"/>
    <lineage>
        <taxon>Bacteria</taxon>
        <taxon>Candidatus Aerophobota</taxon>
    </lineage>
</organism>
<dbReference type="EMBL" id="NVUU01000005">
    <property type="protein sequence ID" value="PCI95965.1"/>
    <property type="molecule type" value="Genomic_DNA"/>
</dbReference>
<evidence type="ECO:0000256" key="3">
    <source>
        <dbReference type="ARBA" id="ARBA00022989"/>
    </source>
</evidence>
<keyword evidence="3 5" id="KW-1133">Transmembrane helix</keyword>